<reference evidence="7" key="1">
    <citation type="journal article" date="2020" name="MBio">
        <title>Horizontal gene transfer to a defensive symbiont with a reduced genome amongst a multipartite beetle microbiome.</title>
        <authorList>
            <person name="Waterworth S.C."/>
            <person name="Florez L.V."/>
            <person name="Rees E.R."/>
            <person name="Hertweck C."/>
            <person name="Kaltenpoth M."/>
            <person name="Kwan J.C."/>
        </authorList>
    </citation>
    <scope>NUCLEOTIDE SEQUENCE [LARGE SCALE GENOMIC DNA]</scope>
</reference>
<dbReference type="PANTHER" id="PTHR15162">
    <property type="entry name" value="ASPARTOACYLASE"/>
    <property type="match status" value="1"/>
</dbReference>
<keyword evidence="2" id="KW-0479">Metal-binding</keyword>
<dbReference type="GO" id="GO:0046872">
    <property type="term" value="F:metal ion binding"/>
    <property type="evidence" value="ECO:0007669"/>
    <property type="project" value="UniProtKB-KW"/>
</dbReference>
<keyword evidence="3" id="KW-0378">Hydrolase</keyword>
<evidence type="ECO:0000259" key="5">
    <source>
        <dbReference type="Pfam" id="PF24827"/>
    </source>
</evidence>
<dbReference type="GO" id="GO:0005829">
    <property type="term" value="C:cytosol"/>
    <property type="evidence" value="ECO:0007669"/>
    <property type="project" value="TreeGrafter"/>
</dbReference>
<dbReference type="InterPro" id="IPR050178">
    <property type="entry name" value="AspA/AstE_fam"/>
</dbReference>
<dbReference type="AlphaFoldDB" id="A0A7V8FZV7"/>
<proteinExistence type="predicted"/>
<comment type="cofactor">
    <cofactor evidence="1">
        <name>Zn(2+)</name>
        <dbReference type="ChEBI" id="CHEBI:29105"/>
    </cofactor>
</comment>
<name>A0A7V8FZV7_9BURK</name>
<dbReference type="EMBL" id="WNDX01000007">
    <property type="protein sequence ID" value="KAF1048004.1"/>
    <property type="molecule type" value="Genomic_DNA"/>
</dbReference>
<dbReference type="Pfam" id="PF24827">
    <property type="entry name" value="AstE_AspA_cat"/>
    <property type="match status" value="1"/>
</dbReference>
<dbReference type="PANTHER" id="PTHR15162:SF7">
    <property type="entry name" value="SUCCINYLGLUTAMATE DESUCCINYLASE"/>
    <property type="match status" value="1"/>
</dbReference>
<evidence type="ECO:0000256" key="3">
    <source>
        <dbReference type="ARBA" id="ARBA00022801"/>
    </source>
</evidence>
<dbReference type="CDD" id="cd06910">
    <property type="entry name" value="M14_ASTE_ASPA-like"/>
    <property type="match status" value="1"/>
</dbReference>
<evidence type="ECO:0000313" key="6">
    <source>
        <dbReference type="EMBL" id="KAF1048004.1"/>
    </source>
</evidence>
<sequence>MKTLEQIRAALPHYPVEVEFPDIDRWRFGNTGVDYVHTFDSHIDGPHVMILALMHGNEVSGAIAVDRLLRQGLHPVKGRVTLGFGNVEAYRRFKPEDADASRYIDEDMNRVWSTGRLDGAEDSSELRRARELRPVIDTVDFMLDLHSMHEAAPPLIVSGPLDKGMDFAARLGTPQHVVVDKGHPNGVRMRDYAGFGDPDSPKNALLVECGQHFSAVSERVAQDVAARFLVVTGVVARADVAELMQDGELPRQRFIGVTEPVVAQSLELEFSDDYRGMEVIAKAGTVIANESGREITTPYDDCTLVMPSLRHIGPGVTVVRLGKEIAR</sequence>
<evidence type="ECO:0000256" key="4">
    <source>
        <dbReference type="ARBA" id="ARBA00022833"/>
    </source>
</evidence>
<evidence type="ECO:0000256" key="2">
    <source>
        <dbReference type="ARBA" id="ARBA00022723"/>
    </source>
</evidence>
<dbReference type="InterPro" id="IPR055438">
    <property type="entry name" value="AstE_AspA_cat"/>
</dbReference>
<organism evidence="6 7">
    <name type="scientific">Herbaspirillum frisingense</name>
    <dbReference type="NCBI Taxonomy" id="92645"/>
    <lineage>
        <taxon>Bacteria</taxon>
        <taxon>Pseudomonadati</taxon>
        <taxon>Pseudomonadota</taxon>
        <taxon>Betaproteobacteria</taxon>
        <taxon>Burkholderiales</taxon>
        <taxon>Oxalobacteraceae</taxon>
        <taxon>Herbaspirillum</taxon>
    </lineage>
</organism>
<evidence type="ECO:0000313" key="7">
    <source>
        <dbReference type="Proteomes" id="UP000462435"/>
    </source>
</evidence>
<keyword evidence="4" id="KW-0862">Zinc</keyword>
<comment type="caution">
    <text evidence="6">The sequence shown here is derived from an EMBL/GenBank/DDBJ whole genome shotgun (WGS) entry which is preliminary data.</text>
</comment>
<dbReference type="SUPFAM" id="SSF53187">
    <property type="entry name" value="Zn-dependent exopeptidases"/>
    <property type="match status" value="1"/>
</dbReference>
<accession>A0A7V8FZV7</accession>
<feature type="domain" description="Succinylglutamate desuccinylase/Aspartoacylase catalytic" evidence="5">
    <location>
        <begin position="44"/>
        <end position="212"/>
    </location>
</feature>
<dbReference type="GO" id="GO:0016788">
    <property type="term" value="F:hydrolase activity, acting on ester bonds"/>
    <property type="evidence" value="ECO:0007669"/>
    <property type="project" value="InterPro"/>
</dbReference>
<dbReference type="Gene3D" id="3.40.630.10">
    <property type="entry name" value="Zn peptidases"/>
    <property type="match status" value="1"/>
</dbReference>
<evidence type="ECO:0000256" key="1">
    <source>
        <dbReference type="ARBA" id="ARBA00001947"/>
    </source>
</evidence>
<gene>
    <name evidence="6" type="ORF">GAK35_00424</name>
</gene>
<dbReference type="Proteomes" id="UP000462435">
    <property type="component" value="Unassembled WGS sequence"/>
</dbReference>
<protein>
    <submittedName>
        <fullName evidence="6">Aspartoacylase</fullName>
    </submittedName>
</protein>